<organism evidence="4 5">
    <name type="scientific">Arenimonas oryziterrae DSM 21050 = YC6267</name>
    <dbReference type="NCBI Taxonomy" id="1121015"/>
    <lineage>
        <taxon>Bacteria</taxon>
        <taxon>Pseudomonadati</taxon>
        <taxon>Pseudomonadota</taxon>
        <taxon>Gammaproteobacteria</taxon>
        <taxon>Lysobacterales</taxon>
        <taxon>Lysobacteraceae</taxon>
        <taxon>Arenimonas</taxon>
    </lineage>
</organism>
<reference evidence="4 5" key="1">
    <citation type="submission" date="2013-09" db="EMBL/GenBank/DDBJ databases">
        <title>Genome sequencing of Arenimonas oryziterrae.</title>
        <authorList>
            <person name="Chen F."/>
            <person name="Wang G."/>
        </authorList>
    </citation>
    <scope>NUCLEOTIDE SEQUENCE [LARGE SCALE GENOMIC DNA]</scope>
    <source>
        <strain evidence="4 5">YC6267</strain>
    </source>
</reference>
<dbReference type="GO" id="GO:0003847">
    <property type="term" value="F:1-alkyl-2-acetylglycerophosphocholine esterase activity"/>
    <property type="evidence" value="ECO:0007669"/>
    <property type="project" value="TreeGrafter"/>
</dbReference>
<evidence type="ECO:0000256" key="2">
    <source>
        <dbReference type="ARBA" id="ARBA00022963"/>
    </source>
</evidence>
<dbReference type="InterPro" id="IPR016986">
    <property type="entry name" value="UCP031982_abhydr"/>
</dbReference>
<evidence type="ECO:0000256" key="1">
    <source>
        <dbReference type="ARBA" id="ARBA00022801"/>
    </source>
</evidence>
<evidence type="ECO:0000313" key="4">
    <source>
        <dbReference type="EMBL" id="KFN43681.1"/>
    </source>
</evidence>
<dbReference type="OrthoDB" id="192696at2"/>
<name>A0A091AW49_9GAMM</name>
<accession>A0A091AW49</accession>
<dbReference type="PANTHER" id="PTHR10272">
    <property type="entry name" value="PLATELET-ACTIVATING FACTOR ACETYLHYDROLASE"/>
    <property type="match status" value="1"/>
</dbReference>
<dbReference type="PIRSF" id="PIRSF031982">
    <property type="entry name" value="UCP031982_abhydr"/>
    <property type="match status" value="1"/>
</dbReference>
<dbReference type="GO" id="GO:0016042">
    <property type="term" value="P:lipid catabolic process"/>
    <property type="evidence" value="ECO:0007669"/>
    <property type="project" value="UniProtKB-KW"/>
</dbReference>
<comment type="caution">
    <text evidence="4">The sequence shown here is derived from an EMBL/GenBank/DDBJ whole genome shotgun (WGS) entry which is preliminary data.</text>
</comment>
<evidence type="ECO:0008006" key="6">
    <source>
        <dbReference type="Google" id="ProtNLM"/>
    </source>
</evidence>
<gene>
    <name evidence="4" type="ORF">N789_10415</name>
</gene>
<dbReference type="PATRIC" id="fig|1121015.4.peg.1571"/>
<evidence type="ECO:0000313" key="5">
    <source>
        <dbReference type="Proteomes" id="UP000029385"/>
    </source>
</evidence>
<keyword evidence="2" id="KW-0442">Lipid degradation</keyword>
<dbReference type="EMBL" id="AVCI01000005">
    <property type="protein sequence ID" value="KFN43681.1"/>
    <property type="molecule type" value="Genomic_DNA"/>
</dbReference>
<dbReference type="Gene3D" id="3.40.50.1820">
    <property type="entry name" value="alpha/beta hydrolase"/>
    <property type="match status" value="1"/>
</dbReference>
<dbReference type="RefSeq" id="WP_022968544.1">
    <property type="nucleotide sequence ID" value="NZ_ATVD01000001.1"/>
</dbReference>
<evidence type="ECO:0000256" key="3">
    <source>
        <dbReference type="ARBA" id="ARBA00023098"/>
    </source>
</evidence>
<protein>
    <recommendedName>
        <fullName evidence="6">Serine aminopeptidase S33 domain-containing protein</fullName>
    </recommendedName>
</protein>
<dbReference type="Proteomes" id="UP000029385">
    <property type="component" value="Unassembled WGS sequence"/>
</dbReference>
<dbReference type="SUPFAM" id="SSF53474">
    <property type="entry name" value="alpha/beta-Hydrolases"/>
    <property type="match status" value="1"/>
</dbReference>
<keyword evidence="3" id="KW-0443">Lipid metabolism</keyword>
<dbReference type="AlphaFoldDB" id="A0A091AW49"/>
<keyword evidence="5" id="KW-1185">Reference proteome</keyword>
<keyword evidence="1" id="KW-0378">Hydrolase</keyword>
<dbReference type="InterPro" id="IPR029058">
    <property type="entry name" value="AB_hydrolase_fold"/>
</dbReference>
<proteinExistence type="predicted"/>
<dbReference type="Pfam" id="PF03403">
    <property type="entry name" value="PAF-AH_p_II"/>
    <property type="match status" value="1"/>
</dbReference>
<dbReference type="eggNOG" id="COG4188">
    <property type="taxonomic scope" value="Bacteria"/>
</dbReference>
<dbReference type="PANTHER" id="PTHR10272:SF0">
    <property type="entry name" value="PLATELET-ACTIVATING FACTOR ACETYLHYDROLASE"/>
    <property type="match status" value="1"/>
</dbReference>
<sequence>MSFHVGCRRRQVADATQGVALPLTLLYPTSAPVSPHRFGPYPLELAMDAPVTGTNLPLVLFSHGNGSTPLTHRGLAKHLARSGFVVALVEHVGNTRGDNRLAGTAANLQNRPRHVSLALDAAFADPDLGAAIAPGRAGLIGESLGGYTVLAAAGGKPWCGPQESPDGKPQPIAVTADPRVHALVLFSPATPWYLPEGSLANVTVPILMRTGDRDDITPAWHGDLVHRDIDRTRIDHRIVANAGHFSFQTPFPDEMVRPDFPPSQDPPGFDRAGYQTVLLADVERFLRKNICCDGDDGSASF</sequence>